<keyword evidence="7" id="KW-0067">ATP-binding</keyword>
<evidence type="ECO:0000256" key="7">
    <source>
        <dbReference type="ARBA" id="ARBA00022840"/>
    </source>
</evidence>
<keyword evidence="3" id="KW-0813">Transport</keyword>
<evidence type="ECO:0000256" key="10">
    <source>
        <dbReference type="ARBA" id="ARBA00023180"/>
    </source>
</evidence>
<feature type="domain" description="ABC transporter" evidence="12">
    <location>
        <begin position="471"/>
        <end position="713"/>
    </location>
</feature>
<evidence type="ECO:0000313" key="14">
    <source>
        <dbReference type="EMBL" id="MDI1489546.1"/>
    </source>
</evidence>
<evidence type="ECO:0000313" key="15">
    <source>
        <dbReference type="Proteomes" id="UP001161017"/>
    </source>
</evidence>
<dbReference type="AlphaFoldDB" id="A0AA43QN64"/>
<evidence type="ECO:0000256" key="6">
    <source>
        <dbReference type="ARBA" id="ARBA00022741"/>
    </source>
</evidence>
<keyword evidence="9 11" id="KW-0472">Membrane</keyword>
<dbReference type="InterPro" id="IPR036640">
    <property type="entry name" value="ABC1_TM_sf"/>
</dbReference>
<evidence type="ECO:0000256" key="11">
    <source>
        <dbReference type="SAM" id="Phobius"/>
    </source>
</evidence>
<feature type="domain" description="ABC transporter" evidence="12">
    <location>
        <begin position="983"/>
        <end position="1207"/>
    </location>
</feature>
<gene>
    <name evidence="14" type="ORF">OHK93_008827</name>
</gene>
<evidence type="ECO:0000256" key="5">
    <source>
        <dbReference type="ARBA" id="ARBA00022692"/>
    </source>
</evidence>
<dbReference type="GO" id="GO:0005524">
    <property type="term" value="F:ATP binding"/>
    <property type="evidence" value="ECO:0007669"/>
    <property type="project" value="UniProtKB-KW"/>
</dbReference>
<evidence type="ECO:0000256" key="3">
    <source>
        <dbReference type="ARBA" id="ARBA00022448"/>
    </source>
</evidence>
<sequence length="1208" mass="134135">MRSERPSTSLTVYMGLSLLLDLARARTLFYIAGSRVPAWLFLASHCFKIVIFVLELVQKSRLLKPGRGYTSNEATSNVYSRSLFIWLNPLFIKGFRNPLDLPSLPPIDPAILSASKPLTLVERWDSAGVIPRLLSIGFDFAQPFLIERALELTKSGRARDHNVEYGIIAAYAIVYTGIAVSLAVYEHKTYRALTMFRGSLITLIYNKTLRVSSSAASEAEAMTLMSADIDRIDISEQPWRLLLHSSLVGDLQRLGHKLMKDAVCTFIGMPIAAMAGNAQVQWLEAIEARLTMTAMWLRHIKALRMAGFSEHTANLVADLRSSEVITSLRYRIFSILLNVGSAQPVNRDVMQRLILAATMSSMLTPLWAFGFYVLLAKSSGMAVLTPGVAFATLSLLELQQQPIIMIVDAFEHFQTLYRCFERIQEFLLVEERHDYRLHPMHNHPRESQEVRVQSLPMTPLECEKNNMIATVSDVSVWHSSNESPTLKELNFTLPEGSTTVIVGPVGSGKSTLLELLLGEVQKLQGSVYTSFTTAGFCPQSPWITCGTIRDNILGESSMVDSWYRTVVEACSLLNDLEEITDGDQSGTGTGGARLSGGQQMRVVRLQRAGTTNTNMVQSLARALYSRCPVLILDDVLAGLDGVTEMTVLDRVFGPDGVIKRSGISVVFATHAGRLQVFEFIASTIAVSQITSFSSTDKAGLRIRDHPPLVWMRSLTKSSLLAMNYQLICQAVWLQRWTNVNTTRPNERVGYYLGVYGSIAAAAVVGFLWSDCQDLELIDSDLPAALDQTILHALSALAEAVLVCLGSGYFAVGIPICIALLYIIQNYYLRTSRQLRLLDIEAKAPLFTHFLETRDGDACIRAYGWVEQRMERNCEILNESQKPYYLLWCIQRWLILVLDLFVAGLAIILVATAVHARTPYLGVALFSLISFSSTLRALVGEWTELETAVGAINRIRAFAIDTEREEESTNLPELPPDWPSRGAIIFANVSASYNDPSHPVLRHVDLSIRPGQKIAICGRTGSGKSSLISVILRMLEVETGKILIDDVDISDVPRQELRKRLNTIPQGQLLLPGTVRDSLDPFHLVDDERIAVVLERLNLADWLEANGGLGADLKHESLSHAQKQIISLARTILRPGQIVIMDEVASSVDADCEKMLQRLIQEDFHDRTVLAVVHRLDTVLDFDLAIVLDKGRVVETGNPSHRFPIDGLQ</sequence>
<evidence type="ECO:0000256" key="8">
    <source>
        <dbReference type="ARBA" id="ARBA00022989"/>
    </source>
</evidence>
<feature type="transmembrane region" description="Helical" evidence="11">
    <location>
        <begin position="748"/>
        <end position="769"/>
    </location>
</feature>
<dbReference type="PROSITE" id="PS50893">
    <property type="entry name" value="ABC_TRANSPORTER_2"/>
    <property type="match status" value="2"/>
</dbReference>
<dbReference type="EMBL" id="JAPUFD010000009">
    <property type="protein sequence ID" value="MDI1489546.1"/>
    <property type="molecule type" value="Genomic_DNA"/>
</dbReference>
<dbReference type="Gene3D" id="1.20.1560.10">
    <property type="entry name" value="ABC transporter type 1, transmembrane domain"/>
    <property type="match status" value="3"/>
</dbReference>
<feature type="transmembrane region" description="Helical" evidence="11">
    <location>
        <begin position="35"/>
        <end position="57"/>
    </location>
</feature>
<dbReference type="PANTHER" id="PTHR24223:SF399">
    <property type="entry name" value="ABC TRANSPORTER ATNG"/>
    <property type="match status" value="1"/>
</dbReference>
<dbReference type="CDD" id="cd18580">
    <property type="entry name" value="ABC_6TM_ABCC_D2"/>
    <property type="match status" value="1"/>
</dbReference>
<dbReference type="InterPro" id="IPR003439">
    <property type="entry name" value="ABC_transporter-like_ATP-bd"/>
</dbReference>
<protein>
    <recommendedName>
        <fullName evidence="16">P-loop containing nucleoside triphosphate hydrolase protein</fullName>
    </recommendedName>
</protein>
<reference evidence="14" key="1">
    <citation type="journal article" date="2023" name="Genome Biol. Evol.">
        <title>First Whole Genome Sequence and Flow Cytometry Genome Size Data for the Lichen-Forming Fungus Ramalina farinacea (Ascomycota).</title>
        <authorList>
            <person name="Llewellyn T."/>
            <person name="Mian S."/>
            <person name="Hill R."/>
            <person name="Leitch I.J."/>
            <person name="Gaya E."/>
        </authorList>
    </citation>
    <scope>NUCLEOTIDE SEQUENCE</scope>
    <source>
        <strain evidence="14">LIQ254RAFAR</strain>
    </source>
</reference>
<keyword evidence="8 11" id="KW-1133">Transmembrane helix</keyword>
<dbReference type="Pfam" id="PF00664">
    <property type="entry name" value="ABC_membrane"/>
    <property type="match status" value="1"/>
</dbReference>
<keyword evidence="10" id="KW-0325">Glycoprotein</keyword>
<dbReference type="InterPro" id="IPR011527">
    <property type="entry name" value="ABC1_TM_dom"/>
</dbReference>
<dbReference type="SMART" id="SM00382">
    <property type="entry name" value="AAA"/>
    <property type="match status" value="2"/>
</dbReference>
<keyword evidence="4" id="KW-1003">Cell membrane</keyword>
<proteinExistence type="inferred from homology"/>
<evidence type="ECO:0008006" key="16">
    <source>
        <dbReference type="Google" id="ProtNLM"/>
    </source>
</evidence>
<keyword evidence="5 11" id="KW-0812">Transmembrane</keyword>
<feature type="transmembrane region" description="Helical" evidence="11">
    <location>
        <begin position="165"/>
        <end position="185"/>
    </location>
</feature>
<dbReference type="GO" id="GO:0016887">
    <property type="term" value="F:ATP hydrolysis activity"/>
    <property type="evidence" value="ECO:0007669"/>
    <property type="project" value="InterPro"/>
</dbReference>
<feature type="transmembrane region" description="Helical" evidence="11">
    <location>
        <begin position="892"/>
        <end position="913"/>
    </location>
</feature>
<comment type="similarity">
    <text evidence="2">Belongs to the ABC transporter superfamily. ABCC family. Conjugate transporter (TC 3.A.1.208) subfamily.</text>
</comment>
<dbReference type="CDD" id="cd03244">
    <property type="entry name" value="ABCC_MRP_domain2"/>
    <property type="match status" value="1"/>
</dbReference>
<feature type="transmembrane region" description="Helical" evidence="11">
    <location>
        <begin position="353"/>
        <end position="375"/>
    </location>
</feature>
<keyword evidence="6" id="KW-0547">Nucleotide-binding</keyword>
<evidence type="ECO:0000259" key="13">
    <source>
        <dbReference type="PROSITE" id="PS50929"/>
    </source>
</evidence>
<dbReference type="FunFam" id="3.40.50.300:FF:002145">
    <property type="entry name" value="ABC transporter (MsbA subfamily)"/>
    <property type="match status" value="1"/>
</dbReference>
<feature type="domain" description="ABC transmembrane type-1" evidence="13">
    <location>
        <begin position="772"/>
        <end position="946"/>
    </location>
</feature>
<name>A0AA43QN64_9LECA</name>
<comment type="subcellular location">
    <subcellularLocation>
        <location evidence="1">Cell membrane</location>
        <topology evidence="1">Multi-pass membrane protein</topology>
    </subcellularLocation>
</comment>
<dbReference type="Gene3D" id="3.40.50.300">
    <property type="entry name" value="P-loop containing nucleotide triphosphate hydrolases"/>
    <property type="match status" value="2"/>
</dbReference>
<evidence type="ECO:0000259" key="12">
    <source>
        <dbReference type="PROSITE" id="PS50893"/>
    </source>
</evidence>
<comment type="caution">
    <text evidence="14">The sequence shown here is derived from an EMBL/GenBank/DDBJ whole genome shotgun (WGS) entry which is preliminary data.</text>
</comment>
<dbReference type="PANTHER" id="PTHR24223">
    <property type="entry name" value="ATP-BINDING CASSETTE SUB-FAMILY C"/>
    <property type="match status" value="1"/>
</dbReference>
<dbReference type="PROSITE" id="PS50929">
    <property type="entry name" value="ABC_TM1F"/>
    <property type="match status" value="1"/>
</dbReference>
<dbReference type="SUPFAM" id="SSF90123">
    <property type="entry name" value="ABC transporter transmembrane region"/>
    <property type="match status" value="1"/>
</dbReference>
<dbReference type="InterPro" id="IPR044726">
    <property type="entry name" value="ABCC_6TM_D2"/>
</dbReference>
<evidence type="ECO:0000256" key="2">
    <source>
        <dbReference type="ARBA" id="ARBA00009726"/>
    </source>
</evidence>
<evidence type="ECO:0000256" key="4">
    <source>
        <dbReference type="ARBA" id="ARBA00022475"/>
    </source>
</evidence>
<dbReference type="Proteomes" id="UP001161017">
    <property type="component" value="Unassembled WGS sequence"/>
</dbReference>
<dbReference type="InterPro" id="IPR003593">
    <property type="entry name" value="AAA+_ATPase"/>
</dbReference>
<dbReference type="GO" id="GO:0005886">
    <property type="term" value="C:plasma membrane"/>
    <property type="evidence" value="ECO:0007669"/>
    <property type="project" value="UniProtKB-SubCell"/>
</dbReference>
<dbReference type="InterPro" id="IPR027417">
    <property type="entry name" value="P-loop_NTPase"/>
</dbReference>
<evidence type="ECO:0000256" key="1">
    <source>
        <dbReference type="ARBA" id="ARBA00004651"/>
    </source>
</evidence>
<dbReference type="SUPFAM" id="SSF52540">
    <property type="entry name" value="P-loop containing nucleoside triphosphate hydrolases"/>
    <property type="match status" value="2"/>
</dbReference>
<organism evidence="14 15">
    <name type="scientific">Ramalina farinacea</name>
    <dbReference type="NCBI Taxonomy" id="258253"/>
    <lineage>
        <taxon>Eukaryota</taxon>
        <taxon>Fungi</taxon>
        <taxon>Dikarya</taxon>
        <taxon>Ascomycota</taxon>
        <taxon>Pezizomycotina</taxon>
        <taxon>Lecanoromycetes</taxon>
        <taxon>OSLEUM clade</taxon>
        <taxon>Lecanoromycetidae</taxon>
        <taxon>Lecanorales</taxon>
        <taxon>Lecanorineae</taxon>
        <taxon>Ramalinaceae</taxon>
        <taxon>Ramalina</taxon>
    </lineage>
</organism>
<dbReference type="InterPro" id="IPR050173">
    <property type="entry name" value="ABC_transporter_C-like"/>
</dbReference>
<feature type="transmembrane region" description="Helical" evidence="11">
    <location>
        <begin position="789"/>
        <end position="822"/>
    </location>
</feature>
<feature type="transmembrane region" description="Helical" evidence="11">
    <location>
        <begin position="381"/>
        <end position="398"/>
    </location>
</feature>
<dbReference type="GO" id="GO:0140359">
    <property type="term" value="F:ABC-type transporter activity"/>
    <property type="evidence" value="ECO:0007669"/>
    <property type="project" value="InterPro"/>
</dbReference>
<keyword evidence="15" id="KW-1185">Reference proteome</keyword>
<accession>A0AA43QN64</accession>
<evidence type="ECO:0000256" key="9">
    <source>
        <dbReference type="ARBA" id="ARBA00023136"/>
    </source>
</evidence>
<dbReference type="Pfam" id="PF00005">
    <property type="entry name" value="ABC_tran"/>
    <property type="match status" value="2"/>
</dbReference>